<dbReference type="GeneID" id="85416263"/>
<proteinExistence type="predicted"/>
<feature type="region of interest" description="Disordered" evidence="1">
    <location>
        <begin position="186"/>
        <end position="221"/>
    </location>
</feature>
<organism evidence="2 3">
    <name type="scientific">Colletotrichum tamarilloi</name>
    <dbReference type="NCBI Taxonomy" id="1209934"/>
    <lineage>
        <taxon>Eukaryota</taxon>
        <taxon>Fungi</taxon>
        <taxon>Dikarya</taxon>
        <taxon>Ascomycota</taxon>
        <taxon>Pezizomycotina</taxon>
        <taxon>Sordariomycetes</taxon>
        <taxon>Hypocreomycetidae</taxon>
        <taxon>Glomerellales</taxon>
        <taxon>Glomerellaceae</taxon>
        <taxon>Colletotrichum</taxon>
        <taxon>Colletotrichum acutatum species complex</taxon>
    </lineage>
</organism>
<name>A0ABQ9QJM8_9PEZI</name>
<gene>
    <name evidence="2" type="ORF">CTAM01_16032</name>
</gene>
<dbReference type="RefSeq" id="XP_060373384.1">
    <property type="nucleotide sequence ID" value="XM_060532025.1"/>
</dbReference>
<sequence>GGRHSNECPAIGYRLRAAFSLFSGRLPYCFIADLERCDRAPSSRRQIPAERRRQVIYTPRRSDLRLKEPTSVDPRPDGVLIDNRCRCHDGFLCDFCPFRTISKPIIERHLSREHFRATTGRWASSHALIASSHMPVSLQAWVRNPPRSQYWTDSRADAATTEVRPFGRDEELRHLRDALAREEAFRQRISRAQGEEVTLPPRSGLPTTQQRHTRNFEPGWS</sequence>
<comment type="caution">
    <text evidence="2">The sequence shown here is derived from an EMBL/GenBank/DDBJ whole genome shotgun (WGS) entry which is preliminary data.</text>
</comment>
<dbReference type="EMBL" id="MLFU01000192">
    <property type="protein sequence ID" value="KAK1474003.1"/>
    <property type="molecule type" value="Genomic_DNA"/>
</dbReference>
<accession>A0ABQ9QJM8</accession>
<evidence type="ECO:0000313" key="2">
    <source>
        <dbReference type="EMBL" id="KAK1474003.1"/>
    </source>
</evidence>
<reference evidence="2 3" key="1">
    <citation type="submission" date="2016-10" db="EMBL/GenBank/DDBJ databases">
        <title>The genome sequence of Colletotrichum fioriniae PJ7.</title>
        <authorList>
            <person name="Baroncelli R."/>
        </authorList>
    </citation>
    <scope>NUCLEOTIDE SEQUENCE [LARGE SCALE GENOMIC DNA]</scope>
    <source>
        <strain evidence="2 3">Tom-12</strain>
    </source>
</reference>
<dbReference type="Proteomes" id="UP001227543">
    <property type="component" value="Unassembled WGS sequence"/>
</dbReference>
<evidence type="ECO:0000313" key="3">
    <source>
        <dbReference type="Proteomes" id="UP001227543"/>
    </source>
</evidence>
<feature type="non-terminal residue" evidence="2">
    <location>
        <position position="1"/>
    </location>
</feature>
<keyword evidence="3" id="KW-1185">Reference proteome</keyword>
<evidence type="ECO:0000256" key="1">
    <source>
        <dbReference type="SAM" id="MobiDB-lite"/>
    </source>
</evidence>
<protein>
    <submittedName>
        <fullName evidence="2">Uncharacterized protein</fullName>
    </submittedName>
</protein>